<dbReference type="InterPro" id="IPR000116">
    <property type="entry name" value="HMGA"/>
</dbReference>
<comment type="subcellular location">
    <subcellularLocation>
        <location evidence="1">Nucleus</location>
    </subcellularLocation>
</comment>
<dbReference type="Gene3D" id="1.10.10.10">
    <property type="entry name" value="Winged helix-like DNA-binding domain superfamily/Winged helix DNA-binding domain"/>
    <property type="match status" value="1"/>
</dbReference>
<feature type="region of interest" description="Disordered" evidence="5">
    <location>
        <begin position="1"/>
        <end position="20"/>
    </location>
</feature>
<dbReference type="SMART" id="SM00384">
    <property type="entry name" value="AT_hook"/>
    <property type="match status" value="13"/>
</dbReference>
<dbReference type="InterPro" id="IPR017956">
    <property type="entry name" value="AT_hook_DNA-bd_motif"/>
</dbReference>
<keyword evidence="4" id="KW-0539">Nucleus</keyword>
<dbReference type="PRINTS" id="PR00930">
    <property type="entry name" value="HIGHMOBLTYIY"/>
</dbReference>
<dbReference type="Pfam" id="PF00538">
    <property type="entry name" value="Linker_histone"/>
    <property type="match status" value="1"/>
</dbReference>
<dbReference type="PANTHER" id="PTHR11467:SF166">
    <property type="entry name" value="OS05G0597200 PROTEIN"/>
    <property type="match status" value="1"/>
</dbReference>
<name>A0A0A9FN16_ARUDO</name>
<evidence type="ECO:0000256" key="5">
    <source>
        <dbReference type="SAM" id="MobiDB-lite"/>
    </source>
</evidence>
<evidence type="ECO:0000256" key="3">
    <source>
        <dbReference type="ARBA" id="ARBA00023125"/>
    </source>
</evidence>
<dbReference type="AlphaFoldDB" id="A0A0A9FN16"/>
<reference evidence="7" key="1">
    <citation type="submission" date="2014-09" db="EMBL/GenBank/DDBJ databases">
        <authorList>
            <person name="Magalhaes I.L.F."/>
            <person name="Oliveira U."/>
            <person name="Santos F.R."/>
            <person name="Vidigal T.H.D.A."/>
            <person name="Brescovit A.D."/>
            <person name="Santos A.J."/>
        </authorList>
    </citation>
    <scope>NUCLEOTIDE SEQUENCE</scope>
    <source>
        <tissue evidence="7">Shoot tissue taken approximately 20 cm above the soil surface</tissue>
    </source>
</reference>
<accession>A0A0A9FN16</accession>
<evidence type="ECO:0000259" key="6">
    <source>
        <dbReference type="PROSITE" id="PS51504"/>
    </source>
</evidence>
<feature type="compositionally biased region" description="Low complexity" evidence="5">
    <location>
        <begin position="1"/>
        <end position="14"/>
    </location>
</feature>
<evidence type="ECO:0000256" key="1">
    <source>
        <dbReference type="ARBA" id="ARBA00004123"/>
    </source>
</evidence>
<organism evidence="7">
    <name type="scientific">Arundo donax</name>
    <name type="common">Giant reed</name>
    <name type="synonym">Donax arundinaceus</name>
    <dbReference type="NCBI Taxonomy" id="35708"/>
    <lineage>
        <taxon>Eukaryota</taxon>
        <taxon>Viridiplantae</taxon>
        <taxon>Streptophyta</taxon>
        <taxon>Embryophyta</taxon>
        <taxon>Tracheophyta</taxon>
        <taxon>Spermatophyta</taxon>
        <taxon>Magnoliopsida</taxon>
        <taxon>Liliopsida</taxon>
        <taxon>Poales</taxon>
        <taxon>Poaceae</taxon>
        <taxon>PACMAD clade</taxon>
        <taxon>Arundinoideae</taxon>
        <taxon>Arundineae</taxon>
        <taxon>Arundo</taxon>
    </lineage>
</organism>
<dbReference type="SMART" id="SM00526">
    <property type="entry name" value="H15"/>
    <property type="match status" value="1"/>
</dbReference>
<dbReference type="GO" id="GO:0005730">
    <property type="term" value="C:nucleolus"/>
    <property type="evidence" value="ECO:0007669"/>
    <property type="project" value="TreeGrafter"/>
</dbReference>
<feature type="region of interest" description="Disordered" evidence="5">
    <location>
        <begin position="376"/>
        <end position="546"/>
    </location>
</feature>
<dbReference type="GO" id="GO:0006334">
    <property type="term" value="P:nucleosome assembly"/>
    <property type="evidence" value="ECO:0007669"/>
    <property type="project" value="InterPro"/>
</dbReference>
<protein>
    <recommendedName>
        <fullName evidence="6">H15 domain-containing protein</fullName>
    </recommendedName>
</protein>
<dbReference type="InterPro" id="IPR036390">
    <property type="entry name" value="WH_DNA-bd_sf"/>
</dbReference>
<reference evidence="7" key="2">
    <citation type="journal article" date="2015" name="Data Brief">
        <title>Shoot transcriptome of the giant reed, Arundo donax.</title>
        <authorList>
            <person name="Barrero R.A."/>
            <person name="Guerrero F.D."/>
            <person name="Moolhuijzen P."/>
            <person name="Goolsby J.A."/>
            <person name="Tidwell J."/>
            <person name="Bellgard S.E."/>
            <person name="Bellgard M.I."/>
        </authorList>
    </citation>
    <scope>NUCLEOTIDE SEQUENCE</scope>
    <source>
        <tissue evidence="7">Shoot tissue taken approximately 20 cm above the soil surface</tissue>
    </source>
</reference>
<dbReference type="EMBL" id="GBRH01183691">
    <property type="protein sequence ID" value="JAE14205.1"/>
    <property type="molecule type" value="Transcribed_RNA"/>
</dbReference>
<dbReference type="PANTHER" id="PTHR11467">
    <property type="entry name" value="HISTONE H1"/>
    <property type="match status" value="1"/>
</dbReference>
<dbReference type="GO" id="GO:0045910">
    <property type="term" value="P:negative regulation of DNA recombination"/>
    <property type="evidence" value="ECO:0007669"/>
    <property type="project" value="TreeGrafter"/>
</dbReference>
<evidence type="ECO:0000313" key="7">
    <source>
        <dbReference type="EMBL" id="JAE14205.1"/>
    </source>
</evidence>
<evidence type="ECO:0000256" key="2">
    <source>
        <dbReference type="ARBA" id="ARBA00022737"/>
    </source>
</evidence>
<dbReference type="GO" id="GO:0030261">
    <property type="term" value="P:chromosome condensation"/>
    <property type="evidence" value="ECO:0007669"/>
    <property type="project" value="TreeGrafter"/>
</dbReference>
<dbReference type="GO" id="GO:0000786">
    <property type="term" value="C:nucleosome"/>
    <property type="evidence" value="ECO:0007669"/>
    <property type="project" value="InterPro"/>
</dbReference>
<feature type="domain" description="H15" evidence="6">
    <location>
        <begin position="18"/>
        <end position="87"/>
    </location>
</feature>
<feature type="compositionally biased region" description="Basic and acidic residues" evidence="5">
    <location>
        <begin position="506"/>
        <end position="529"/>
    </location>
</feature>
<dbReference type="InterPro" id="IPR036388">
    <property type="entry name" value="WH-like_DNA-bd_sf"/>
</dbReference>
<evidence type="ECO:0000256" key="4">
    <source>
        <dbReference type="ARBA" id="ARBA00023242"/>
    </source>
</evidence>
<dbReference type="GO" id="GO:0031492">
    <property type="term" value="F:nucleosomal DNA binding"/>
    <property type="evidence" value="ECO:0007669"/>
    <property type="project" value="TreeGrafter"/>
</dbReference>
<keyword evidence="2" id="KW-0677">Repeat</keyword>
<dbReference type="PRINTS" id="PR00929">
    <property type="entry name" value="ATHOOK"/>
</dbReference>
<dbReference type="PROSITE" id="PS51504">
    <property type="entry name" value="H15"/>
    <property type="match status" value="1"/>
</dbReference>
<feature type="region of interest" description="Disordered" evidence="5">
    <location>
        <begin position="88"/>
        <end position="326"/>
    </location>
</feature>
<dbReference type="GO" id="GO:0003690">
    <property type="term" value="F:double-stranded DNA binding"/>
    <property type="evidence" value="ECO:0007669"/>
    <property type="project" value="TreeGrafter"/>
</dbReference>
<sequence length="581" mass="60201">MVVAVASPSSAPPAAGRPHPTYKEMVVQALTELRKPGGSSRRAIAMYIADHFSGLPAHHDALLSVHLRRLRSQGILLVSGYSYLLSTASPRQRRGRPPKTASNAAPPLGQKRGPGRPRKNADLASSPPVPVFHGPKRRPGRSRTNAVPVASSAPLPGVKRGPGRPPKNAIPVAPPPPSGVKRGPGRPRRNAGPTSVTPTVMPGGKRRPGRPPKNAPMLAAAPSVTGRQAVAAEPVEKGRPGRPRKLAVAVATLSGKRRPGRPPKSAVSNSVAGARWGRGRPHKMVMPAHSSNTAPAMPLPIAGTRKRGRPPKEKIPPGNHVMDKPMQPGFAQSADTALTRRGPGRPRKEKTLGAGNLKAGGVVAAQMTEAGVKAQPAQAAEQAEAVQNRSGARHLPLSATPLTEKRGHGRPRKRPLETETTETGVAALVAKRGPGRPRKANPSAARSEETGDVASIGNKRGRGRPKKNPLAGRSAETENDASIGNKGGRGGARKDRPFETEPAVEVSRDLGKGRSGKDEDLVSGKKSETKVVFPGEGMGARSADTGGVLMSGEKAAIGPVEGGGAMSGIDAIGSNLGTTSL</sequence>
<proteinExistence type="predicted"/>
<keyword evidence="3" id="KW-0238">DNA-binding</keyword>
<dbReference type="InterPro" id="IPR005818">
    <property type="entry name" value="Histone_H1/H5_H15"/>
</dbReference>
<feature type="compositionally biased region" description="Low complexity" evidence="5">
    <location>
        <begin position="376"/>
        <end position="387"/>
    </location>
</feature>
<dbReference type="GO" id="GO:0006355">
    <property type="term" value="P:regulation of DNA-templated transcription"/>
    <property type="evidence" value="ECO:0007669"/>
    <property type="project" value="InterPro"/>
</dbReference>
<feature type="region of interest" description="Disordered" evidence="5">
    <location>
        <begin position="559"/>
        <end position="581"/>
    </location>
</feature>
<dbReference type="SUPFAM" id="SSF46785">
    <property type="entry name" value="Winged helix' DNA-binding domain"/>
    <property type="match status" value="1"/>
</dbReference>